<name>A0A8T4IFP8_9SPHN</name>
<proteinExistence type="predicted"/>
<feature type="compositionally biased region" description="Basic and acidic residues" evidence="1">
    <location>
        <begin position="1"/>
        <end position="16"/>
    </location>
</feature>
<feature type="region of interest" description="Disordered" evidence="1">
    <location>
        <begin position="1"/>
        <end position="49"/>
    </location>
</feature>
<evidence type="ECO:0000313" key="2">
    <source>
        <dbReference type="EMBL" id="MBR0551079.1"/>
    </source>
</evidence>
<dbReference type="Proteomes" id="UP000676996">
    <property type="component" value="Unassembled WGS sequence"/>
</dbReference>
<accession>A0A8T4IFP8</accession>
<evidence type="ECO:0000256" key="1">
    <source>
        <dbReference type="SAM" id="MobiDB-lite"/>
    </source>
</evidence>
<reference evidence="2" key="1">
    <citation type="submission" date="2021-04" db="EMBL/GenBank/DDBJ databases">
        <title>Ouciella asimina sp. nov., isolated from the surface seawater in the hydrothermal field of Okinawa Trough.</title>
        <authorList>
            <person name="Shuang W."/>
        </authorList>
    </citation>
    <scope>NUCLEOTIDE SEQUENCE</scope>
    <source>
        <strain evidence="2">LXI357</strain>
    </source>
</reference>
<comment type="caution">
    <text evidence="2">The sequence shown here is derived from an EMBL/GenBank/DDBJ whole genome shotgun (WGS) entry which is preliminary data.</text>
</comment>
<dbReference type="AlphaFoldDB" id="A0A8T4IFP8"/>
<feature type="compositionally biased region" description="Basic and acidic residues" evidence="1">
    <location>
        <begin position="26"/>
        <end position="40"/>
    </location>
</feature>
<sequence length="49" mass="5513">MTERDSKARKDDDRDTGQPASEEQADALRKLDEGEERAVERGLTNLPPD</sequence>
<gene>
    <name evidence="2" type="ORF">J7S20_01005</name>
</gene>
<dbReference type="EMBL" id="JAGRQC010000001">
    <property type="protein sequence ID" value="MBR0551079.1"/>
    <property type="molecule type" value="Genomic_DNA"/>
</dbReference>
<protein>
    <submittedName>
        <fullName evidence="2">Uncharacterized protein</fullName>
    </submittedName>
</protein>
<evidence type="ECO:0000313" key="3">
    <source>
        <dbReference type="Proteomes" id="UP000676996"/>
    </source>
</evidence>
<keyword evidence="3" id="KW-1185">Reference proteome</keyword>
<organism evidence="2 3">
    <name type="scientific">Stakelama marina</name>
    <dbReference type="NCBI Taxonomy" id="2826939"/>
    <lineage>
        <taxon>Bacteria</taxon>
        <taxon>Pseudomonadati</taxon>
        <taxon>Pseudomonadota</taxon>
        <taxon>Alphaproteobacteria</taxon>
        <taxon>Sphingomonadales</taxon>
        <taxon>Sphingomonadaceae</taxon>
        <taxon>Stakelama</taxon>
    </lineage>
</organism>
<dbReference type="RefSeq" id="WP_284052371.1">
    <property type="nucleotide sequence ID" value="NZ_JAGRQC010000001.1"/>
</dbReference>